<dbReference type="PANTHER" id="PTHR19384:SF127">
    <property type="entry name" value="BIFUNCTIONAL CYTOCHROME P450_NADPH--P450 REDUCTASE"/>
    <property type="match status" value="1"/>
</dbReference>
<keyword evidence="5 16" id="KW-0285">Flavoprotein</keyword>
<accession>A0A2C5YYH7</accession>
<dbReference type="GO" id="GO:0020037">
    <property type="term" value="F:heme binding"/>
    <property type="evidence" value="ECO:0007669"/>
    <property type="project" value="UniProtKB-UniRule"/>
</dbReference>
<dbReference type="InterPro" id="IPR001128">
    <property type="entry name" value="Cyt_P450"/>
</dbReference>
<dbReference type="InterPro" id="IPR001094">
    <property type="entry name" value="Flavdoxin-like"/>
</dbReference>
<dbReference type="InterPro" id="IPR036396">
    <property type="entry name" value="Cyt_P450_sf"/>
</dbReference>
<keyword evidence="8 16" id="KW-0274">FAD</keyword>
<dbReference type="InterPro" id="IPR003097">
    <property type="entry name" value="CysJ-like_FAD-binding"/>
</dbReference>
<dbReference type="EC" id="1.14.14.1" evidence="16"/>
<dbReference type="Pfam" id="PF00067">
    <property type="entry name" value="p450"/>
    <property type="match status" value="1"/>
</dbReference>
<evidence type="ECO:0000259" key="20">
    <source>
        <dbReference type="PROSITE" id="PS51384"/>
    </source>
</evidence>
<dbReference type="Pfam" id="PF00667">
    <property type="entry name" value="FAD_binding_1"/>
    <property type="match status" value="1"/>
</dbReference>
<dbReference type="InterPro" id="IPR029039">
    <property type="entry name" value="Flavoprotein-like_sf"/>
</dbReference>
<dbReference type="Gene3D" id="3.40.50.360">
    <property type="match status" value="1"/>
</dbReference>
<evidence type="ECO:0000256" key="12">
    <source>
        <dbReference type="ARBA" id="ARBA00023004"/>
    </source>
</evidence>
<dbReference type="GO" id="GO:0050660">
    <property type="term" value="F:flavin adenine dinucleotide binding"/>
    <property type="evidence" value="ECO:0007669"/>
    <property type="project" value="TreeGrafter"/>
</dbReference>
<keyword evidence="4 16" id="KW-0349">Heme</keyword>
<evidence type="ECO:0000256" key="2">
    <source>
        <dbReference type="ARBA" id="ARBA00010018"/>
    </source>
</evidence>
<evidence type="ECO:0000256" key="18">
    <source>
        <dbReference type="SAM" id="MobiDB-lite"/>
    </source>
</evidence>
<dbReference type="Pfam" id="PF00258">
    <property type="entry name" value="Flavodoxin_1"/>
    <property type="match status" value="1"/>
</dbReference>
<sequence length="1059" mass="117361">MAENVPIPEPPGLPIVGNLGEFSSNPTKDLTRLAETYGTVYKGSSPQVFVSSNELVNEICNEKRFHKSVGGALGQVREGVHDGLFTAFDTEPNWEKAHRILVPAFGPLSIRAMFDDMYDISSQLALKIARYGPDTPIPVSDSFTRLALDTLALCAMDYRFNSFYRDEMHPFIDAMGSFLTECGRRTRRPAFAPNFLYRAANEKFYKDIGVMRKTADDVIEARKASPSDRKDLLNAMLNGKDPKTGETLSDDNVASQLITFLIAGHETTSGLLSFAFYHLLKNPSAYQAVQQEVDNVIGRDKIKVEHTTKLPYINAVLRETLRVTSTIFAFNVEPYEDTLLGGKYLVHKGEVVTALLGQAHLDPVVYGEDAKDFKPERMLDDNFARLNKEFPNCWKPFGNGKRACIGRPFAWQEALIAMAVLFQNFNFSLDDPNYHLETQETLTVKPKNFNMRASLRHNLTPTQLKVKLTGGQAEPSQETRDAAQQDASSAAAGSGKPLAIFYGSNSGTCEALAQRVAADAARHGFQATTVAPLDDANQKMPKDRPVVIVTASYEGQPPSNAALFVAWIESLKGQEMQGVSYAVFGCGHHDWVETFQRIPKLVDSTLEKLGGERIVSIGAADAAAGDMFEDFETWEDKMLWPALQAKYGAEDNQDNVGSGISVEVSTPRKNRLRQDVEEGMVVATELLTKNGPEKRHIEIRLPTGMTYKAGDYLAVLPLNNREGVSRVFRRFGLSWDASLKIQSDRPTTLPTGCPVSALDVVGAFVELAQPATKKNVQVLAESTENKADVSELQRLGTDDYSSEIHDKRISVLDLLERFPSVDLPLGAYLDMLPPMRVRQYSISSSPLCDATSATLTYSVLERPALSGQGTHVGVATRFLSSLQPGEKLHVAVRPSDKFHLPHDAQKTPLICVGAGSGLAPFRGFMQERAAMVRAGRKVAPALLFFGCRSPDSDDLYAQEFAEWQKLGVVDVRRAYSRAPEQSEGCRYVQNRLEHDAEDLDKLYRQGARLYLCGSRAVSDAVEETVWKLVKSHFKDKTEEEAHEAMAKMWKERYVSDVFD</sequence>
<keyword evidence="9 16" id="KW-0521">NADP</keyword>
<protein>
    <recommendedName>
        <fullName evidence="16">Bifunctional cytochrome P450/NADPH--P450 reductase</fullName>
    </recommendedName>
    <domain>
        <recommendedName>
            <fullName evidence="16">Cytochrome P450</fullName>
            <ecNumber evidence="16">1.14.14.1</ecNumber>
        </recommendedName>
    </domain>
    <domain>
        <recommendedName>
            <fullName evidence="16">NADPH--cytochrome P450 reductase</fullName>
            <ecNumber evidence="16">1.6.2.4</ecNumber>
        </recommendedName>
    </domain>
</protein>
<name>A0A2C5YYH7_9HYPO</name>
<dbReference type="InterPro" id="IPR017972">
    <property type="entry name" value="Cyt_P450_CS"/>
</dbReference>
<dbReference type="Gene3D" id="2.40.30.10">
    <property type="entry name" value="Translation factors"/>
    <property type="match status" value="1"/>
</dbReference>
<comment type="caution">
    <text evidence="21">The sequence shown here is derived from an EMBL/GenBank/DDBJ whole genome shotgun (WGS) entry which is preliminary data.</text>
</comment>
<evidence type="ECO:0000256" key="16">
    <source>
        <dbReference type="PIRNR" id="PIRNR000209"/>
    </source>
</evidence>
<dbReference type="PROSITE" id="PS50902">
    <property type="entry name" value="FLAVODOXIN_LIKE"/>
    <property type="match status" value="1"/>
</dbReference>
<comment type="catalytic activity">
    <reaction evidence="14 16">
        <text>an organic molecule + reduced [NADPH--hemoprotein reductase] + O2 = an alcohol + oxidized [NADPH--hemoprotein reductase] + H2O + H(+)</text>
        <dbReference type="Rhea" id="RHEA:17149"/>
        <dbReference type="Rhea" id="RHEA-COMP:11964"/>
        <dbReference type="Rhea" id="RHEA-COMP:11965"/>
        <dbReference type="ChEBI" id="CHEBI:15377"/>
        <dbReference type="ChEBI" id="CHEBI:15378"/>
        <dbReference type="ChEBI" id="CHEBI:15379"/>
        <dbReference type="ChEBI" id="CHEBI:30879"/>
        <dbReference type="ChEBI" id="CHEBI:57618"/>
        <dbReference type="ChEBI" id="CHEBI:58210"/>
        <dbReference type="ChEBI" id="CHEBI:142491"/>
        <dbReference type="EC" id="1.14.14.1"/>
    </reaction>
</comment>
<dbReference type="PRINTS" id="PR00371">
    <property type="entry name" value="FPNCR"/>
</dbReference>
<dbReference type="OrthoDB" id="1470350at2759"/>
<keyword evidence="7 16" id="KW-0479">Metal-binding</keyword>
<dbReference type="InterPro" id="IPR023206">
    <property type="entry name" value="Bifunctional_P450_P450_red"/>
</dbReference>
<dbReference type="Gene3D" id="3.40.50.80">
    <property type="entry name" value="Nucleotide-binding domain of ferredoxin-NADP reductase (FNR) module"/>
    <property type="match status" value="1"/>
</dbReference>
<evidence type="ECO:0000256" key="9">
    <source>
        <dbReference type="ARBA" id="ARBA00022857"/>
    </source>
</evidence>
<evidence type="ECO:0000256" key="4">
    <source>
        <dbReference type="ARBA" id="ARBA00022617"/>
    </source>
</evidence>
<dbReference type="PANTHER" id="PTHR19384">
    <property type="entry name" value="NITRIC OXIDE SYNTHASE-RELATED"/>
    <property type="match status" value="1"/>
</dbReference>
<dbReference type="GO" id="GO:0003958">
    <property type="term" value="F:NADPH-hemoprotein reductase activity"/>
    <property type="evidence" value="ECO:0007669"/>
    <property type="project" value="UniProtKB-UniRule"/>
</dbReference>
<keyword evidence="12 16" id="KW-0408">Iron</keyword>
<dbReference type="SUPFAM" id="SSF52343">
    <property type="entry name" value="Ferredoxin reductase-like, C-terminal NADP-linked domain"/>
    <property type="match status" value="1"/>
</dbReference>
<feature type="domain" description="FAD-binding FR-type" evidence="20">
    <location>
        <begin position="674"/>
        <end position="901"/>
    </location>
</feature>
<keyword evidence="6 16" id="KW-0288">FMN</keyword>
<comment type="catalytic activity">
    <reaction evidence="15 16">
        <text>2 oxidized [cytochrome P450] + NADPH = 2 reduced [cytochrome P450] + NADP(+) + H(+)</text>
        <dbReference type="Rhea" id="RHEA:24040"/>
        <dbReference type="Rhea" id="RHEA-COMP:14627"/>
        <dbReference type="Rhea" id="RHEA-COMP:14628"/>
        <dbReference type="ChEBI" id="CHEBI:15378"/>
        <dbReference type="ChEBI" id="CHEBI:55376"/>
        <dbReference type="ChEBI" id="CHEBI:57783"/>
        <dbReference type="ChEBI" id="CHEBI:58349"/>
        <dbReference type="ChEBI" id="CHEBI:60344"/>
        <dbReference type="EC" id="1.6.2.4"/>
    </reaction>
</comment>
<dbReference type="PIRSF" id="PIRSF000209">
    <property type="entry name" value="Bifunctional_P450_P450R"/>
    <property type="match status" value="1"/>
</dbReference>
<keyword evidence="13 16" id="KW-0503">Monooxygenase</keyword>
<comment type="similarity">
    <text evidence="2 16">In the N-terminal section; belongs to the cytochrome P450 family.</text>
</comment>
<gene>
    <name evidence="21" type="ORF">CDD82_6234</name>
</gene>
<feature type="region of interest" description="Disordered" evidence="18">
    <location>
        <begin position="464"/>
        <end position="490"/>
    </location>
</feature>
<dbReference type="Gene3D" id="1.20.990.10">
    <property type="entry name" value="NADPH-cytochrome p450 Reductase, Chain A, domain 3"/>
    <property type="match status" value="1"/>
</dbReference>
<evidence type="ECO:0000256" key="15">
    <source>
        <dbReference type="ARBA" id="ARBA00049342"/>
    </source>
</evidence>
<dbReference type="Proteomes" id="UP000224854">
    <property type="component" value="Unassembled WGS sequence"/>
</dbReference>
<evidence type="ECO:0000256" key="11">
    <source>
        <dbReference type="ARBA" id="ARBA00023002"/>
    </source>
</evidence>
<evidence type="ECO:0000256" key="3">
    <source>
        <dbReference type="ARBA" id="ARBA00022448"/>
    </source>
</evidence>
<dbReference type="EMBL" id="NJEU01000625">
    <property type="protein sequence ID" value="PHH71971.1"/>
    <property type="molecule type" value="Genomic_DNA"/>
</dbReference>
<keyword evidence="3 16" id="KW-0813">Transport</keyword>
<dbReference type="InterPro" id="IPR008254">
    <property type="entry name" value="Flavodoxin/NO_synth"/>
</dbReference>
<dbReference type="PROSITE" id="PS00086">
    <property type="entry name" value="CYTOCHROME_P450"/>
    <property type="match status" value="1"/>
</dbReference>
<dbReference type="InterPro" id="IPR039261">
    <property type="entry name" value="FNR_nucleotide-bd"/>
</dbReference>
<dbReference type="SUPFAM" id="SSF63380">
    <property type="entry name" value="Riboflavin synthase domain-like"/>
    <property type="match status" value="1"/>
</dbReference>
<dbReference type="InterPro" id="IPR017938">
    <property type="entry name" value="Riboflavin_synthase-like_b-brl"/>
</dbReference>
<keyword evidence="22" id="KW-1185">Reference proteome</keyword>
<evidence type="ECO:0000256" key="17">
    <source>
        <dbReference type="PIRSR" id="PIRSR000209-1"/>
    </source>
</evidence>
<dbReference type="SUPFAM" id="SSF48264">
    <property type="entry name" value="Cytochrome P450"/>
    <property type="match status" value="1"/>
</dbReference>
<keyword evidence="11 16" id="KW-0560">Oxidoreductase</keyword>
<dbReference type="PRINTS" id="PR00369">
    <property type="entry name" value="FLAVODOXIN"/>
</dbReference>
<dbReference type="GO" id="GO:0010181">
    <property type="term" value="F:FMN binding"/>
    <property type="evidence" value="ECO:0007669"/>
    <property type="project" value="UniProtKB-UniRule"/>
</dbReference>
<evidence type="ECO:0000256" key="10">
    <source>
        <dbReference type="ARBA" id="ARBA00022982"/>
    </source>
</evidence>
<dbReference type="FunFam" id="1.10.630.10:FF:000040">
    <property type="entry name" value="Bifunctional cytochrome P450/NADPH--P450 reductase"/>
    <property type="match status" value="1"/>
</dbReference>
<dbReference type="InterPro" id="IPR023173">
    <property type="entry name" value="NADPH_Cyt_P450_Rdtase_alpha"/>
</dbReference>
<dbReference type="InterPro" id="IPR001433">
    <property type="entry name" value="OxRdtase_FAD/NAD-bd"/>
</dbReference>
<dbReference type="Gene3D" id="1.10.630.10">
    <property type="entry name" value="Cytochrome P450"/>
    <property type="match status" value="1"/>
</dbReference>
<dbReference type="FunFam" id="3.40.50.360:FF:000032">
    <property type="entry name" value="Bifunctional cytochrome P450/NADPH--P450 reductase"/>
    <property type="match status" value="1"/>
</dbReference>
<evidence type="ECO:0000256" key="8">
    <source>
        <dbReference type="ARBA" id="ARBA00022827"/>
    </source>
</evidence>
<evidence type="ECO:0000256" key="1">
    <source>
        <dbReference type="ARBA" id="ARBA00001971"/>
    </source>
</evidence>
<evidence type="ECO:0000256" key="14">
    <source>
        <dbReference type="ARBA" id="ARBA00047827"/>
    </source>
</evidence>
<organism evidence="21 22">
    <name type="scientific">Ophiocordyceps australis</name>
    <dbReference type="NCBI Taxonomy" id="1399860"/>
    <lineage>
        <taxon>Eukaryota</taxon>
        <taxon>Fungi</taxon>
        <taxon>Dikarya</taxon>
        <taxon>Ascomycota</taxon>
        <taxon>Pezizomycotina</taxon>
        <taxon>Sordariomycetes</taxon>
        <taxon>Hypocreomycetidae</taxon>
        <taxon>Hypocreales</taxon>
        <taxon>Ophiocordycipitaceae</taxon>
        <taxon>Ophiocordyceps</taxon>
    </lineage>
</organism>
<evidence type="ECO:0000256" key="5">
    <source>
        <dbReference type="ARBA" id="ARBA00022630"/>
    </source>
</evidence>
<dbReference type="EC" id="1.6.2.4" evidence="16"/>
<dbReference type="CDD" id="cd06206">
    <property type="entry name" value="bifunctional_CYPOR"/>
    <property type="match status" value="1"/>
</dbReference>
<dbReference type="GO" id="GO:0070330">
    <property type="term" value="F:aromatase activity"/>
    <property type="evidence" value="ECO:0007669"/>
    <property type="project" value="UniProtKB-UniRule"/>
</dbReference>
<dbReference type="InterPro" id="IPR001709">
    <property type="entry name" value="Flavoprot_Pyr_Nucl_cyt_Rdtase"/>
</dbReference>
<dbReference type="GO" id="GO:0005829">
    <property type="term" value="C:cytosol"/>
    <property type="evidence" value="ECO:0007669"/>
    <property type="project" value="TreeGrafter"/>
</dbReference>
<dbReference type="PROSITE" id="PS51384">
    <property type="entry name" value="FAD_FR"/>
    <property type="match status" value="1"/>
</dbReference>
<dbReference type="Pfam" id="PF00175">
    <property type="entry name" value="NAD_binding_1"/>
    <property type="match status" value="1"/>
</dbReference>
<dbReference type="AlphaFoldDB" id="A0A2C5YYH7"/>
<keyword evidence="10 16" id="KW-0249">Electron transport</keyword>
<comment type="cofactor">
    <cofactor evidence="1 16 17">
        <name>heme</name>
        <dbReference type="ChEBI" id="CHEBI:30413"/>
    </cofactor>
</comment>
<evidence type="ECO:0000313" key="21">
    <source>
        <dbReference type="EMBL" id="PHH71971.1"/>
    </source>
</evidence>
<evidence type="ECO:0000259" key="19">
    <source>
        <dbReference type="PROSITE" id="PS50902"/>
    </source>
</evidence>
<dbReference type="InterPro" id="IPR017927">
    <property type="entry name" value="FAD-bd_FR_type"/>
</dbReference>
<evidence type="ECO:0000256" key="7">
    <source>
        <dbReference type="ARBA" id="ARBA00022723"/>
    </source>
</evidence>
<evidence type="ECO:0000256" key="13">
    <source>
        <dbReference type="ARBA" id="ARBA00023033"/>
    </source>
</evidence>
<comment type="cofactor">
    <cofactor evidence="16">
        <name>FAD</name>
        <dbReference type="ChEBI" id="CHEBI:57692"/>
    </cofactor>
    <cofactor evidence="16">
        <name>FMN</name>
        <dbReference type="ChEBI" id="CHEBI:58210"/>
    </cofactor>
</comment>
<feature type="domain" description="Flavodoxin-like" evidence="19">
    <location>
        <begin position="498"/>
        <end position="639"/>
    </location>
</feature>
<proteinExistence type="inferred from homology"/>
<dbReference type="SUPFAM" id="SSF52218">
    <property type="entry name" value="Flavoproteins"/>
    <property type="match status" value="1"/>
</dbReference>
<evidence type="ECO:0000256" key="6">
    <source>
        <dbReference type="ARBA" id="ARBA00022643"/>
    </source>
</evidence>
<evidence type="ECO:0000313" key="22">
    <source>
        <dbReference type="Proteomes" id="UP000224854"/>
    </source>
</evidence>
<dbReference type="CDD" id="cd11068">
    <property type="entry name" value="CYP120A1"/>
    <property type="match status" value="1"/>
</dbReference>
<feature type="binding site" description="axial binding residue" evidence="17">
    <location>
        <position position="404"/>
    </location>
    <ligand>
        <name>heme</name>
        <dbReference type="ChEBI" id="CHEBI:30413"/>
    </ligand>
    <ligandPart>
        <name>Fe</name>
        <dbReference type="ChEBI" id="CHEBI:18248"/>
    </ligandPart>
</feature>
<dbReference type="FunFam" id="2.40.30.10:FF:000198">
    <property type="entry name" value="Bifunctional cytochrome P450/NADPH--P450 reductase"/>
    <property type="match status" value="1"/>
</dbReference>
<dbReference type="GO" id="GO:0005506">
    <property type="term" value="F:iron ion binding"/>
    <property type="evidence" value="ECO:0007669"/>
    <property type="project" value="UniProtKB-UniRule"/>
</dbReference>
<reference evidence="21 22" key="1">
    <citation type="submission" date="2017-06" db="EMBL/GenBank/DDBJ databases">
        <title>Ant-infecting Ophiocordyceps genomes reveal a high diversity of potential behavioral manipulation genes and a possible major role for enterotoxins.</title>
        <authorList>
            <person name="De Bekker C."/>
            <person name="Evans H.C."/>
            <person name="Brachmann A."/>
            <person name="Hughes D.P."/>
        </authorList>
    </citation>
    <scope>NUCLEOTIDE SEQUENCE [LARGE SCALE GENOMIC DNA]</scope>
    <source>
        <strain evidence="21 22">1348a</strain>
    </source>
</reference>